<sequence>AKAADESTAGDSIRWGVLRRKGRPGADDSATSISQMHRRKLGVNHVVSVAAMGLTLIDPEETAMASASASPPRIFFGHTRPIELLEVSDDGRWVASVQGADLAAAPKEDQGPPMLRLWHTGPPAGLHCTSVLPFPTLSLIRA</sequence>
<feature type="non-terminal residue" evidence="1">
    <location>
        <position position="1"/>
    </location>
</feature>
<evidence type="ECO:0000313" key="2">
    <source>
        <dbReference type="Proteomes" id="UP000626109"/>
    </source>
</evidence>
<accession>A0A813GTM3</accession>
<evidence type="ECO:0000313" key="1">
    <source>
        <dbReference type="EMBL" id="CAE8628984.1"/>
    </source>
</evidence>
<dbReference type="Proteomes" id="UP000626109">
    <property type="component" value="Unassembled WGS sequence"/>
</dbReference>
<gene>
    <name evidence="1" type="ORF">PGLA2088_LOCUS779</name>
</gene>
<reference evidence="1" key="1">
    <citation type="submission" date="2021-02" db="EMBL/GenBank/DDBJ databases">
        <authorList>
            <person name="Dougan E. K."/>
            <person name="Rhodes N."/>
            <person name="Thang M."/>
            <person name="Chan C."/>
        </authorList>
    </citation>
    <scope>NUCLEOTIDE SEQUENCE</scope>
</reference>
<protein>
    <submittedName>
        <fullName evidence="1">Uncharacterized protein</fullName>
    </submittedName>
</protein>
<feature type="non-terminal residue" evidence="1">
    <location>
        <position position="142"/>
    </location>
</feature>
<name>A0A813GTM3_POLGL</name>
<dbReference type="EMBL" id="CAJNNW010000560">
    <property type="protein sequence ID" value="CAE8628984.1"/>
    <property type="molecule type" value="Genomic_DNA"/>
</dbReference>
<proteinExistence type="predicted"/>
<comment type="caution">
    <text evidence="1">The sequence shown here is derived from an EMBL/GenBank/DDBJ whole genome shotgun (WGS) entry which is preliminary data.</text>
</comment>
<organism evidence="1 2">
    <name type="scientific">Polarella glacialis</name>
    <name type="common">Dinoflagellate</name>
    <dbReference type="NCBI Taxonomy" id="89957"/>
    <lineage>
        <taxon>Eukaryota</taxon>
        <taxon>Sar</taxon>
        <taxon>Alveolata</taxon>
        <taxon>Dinophyceae</taxon>
        <taxon>Suessiales</taxon>
        <taxon>Suessiaceae</taxon>
        <taxon>Polarella</taxon>
    </lineage>
</organism>
<dbReference type="AlphaFoldDB" id="A0A813GTM3"/>